<dbReference type="Gene3D" id="1.10.287.130">
    <property type="match status" value="1"/>
</dbReference>
<reference evidence="6 7" key="1">
    <citation type="submission" date="2020-02" db="EMBL/GenBank/DDBJ databases">
        <title>Bacillus aquiflavi sp. nov., isolated from yellow water of strong flavor Chinese baijiu in Yibin region of China.</title>
        <authorList>
            <person name="Xie J."/>
        </authorList>
    </citation>
    <scope>NUCLEOTIDE SEQUENCE [LARGE SCALE GENOMIC DNA]</scope>
    <source>
        <strain evidence="6 7">3H-10</strain>
    </source>
</reference>
<dbReference type="AlphaFoldDB" id="A0A6B3VYX6"/>
<protein>
    <submittedName>
        <fullName evidence="5">Spo0B domain-containing protein</fullName>
    </submittedName>
    <submittedName>
        <fullName evidence="6">Sporulation protein</fullName>
    </submittedName>
</protein>
<gene>
    <name evidence="6" type="ORF">G4D64_07930</name>
    <name evidence="5" type="ORF">H1Z61_08530</name>
</gene>
<dbReference type="Proteomes" id="UP000570010">
    <property type="component" value="Unassembled WGS sequence"/>
</dbReference>
<dbReference type="EMBL" id="JACEIO010000017">
    <property type="protein sequence ID" value="MBA4537189.1"/>
    <property type="molecule type" value="Genomic_DNA"/>
</dbReference>
<dbReference type="InterPro" id="IPR039506">
    <property type="entry name" value="SPOB_a"/>
</dbReference>
<dbReference type="InterPro" id="IPR037100">
    <property type="entry name" value="Spo0B_C_sf"/>
</dbReference>
<keyword evidence="3" id="KW-0418">Kinase</keyword>
<dbReference type="Proteomes" id="UP000472971">
    <property type="component" value="Unassembled WGS sequence"/>
</dbReference>
<dbReference type="InterPro" id="IPR016122">
    <property type="entry name" value="SpoOB_C"/>
</dbReference>
<dbReference type="GO" id="GO:0000155">
    <property type="term" value="F:phosphorelay sensor kinase activity"/>
    <property type="evidence" value="ECO:0007669"/>
    <property type="project" value="InterPro"/>
</dbReference>
<name>A0A6B3VYX6_9BACI</name>
<dbReference type="SUPFAM" id="SSF55890">
    <property type="entry name" value="Sporulation response regulatory protein Spo0B"/>
    <property type="match status" value="1"/>
</dbReference>
<evidence type="ECO:0000313" key="8">
    <source>
        <dbReference type="Proteomes" id="UP000570010"/>
    </source>
</evidence>
<proteinExistence type="predicted"/>
<sequence>MKENWTIVDVLRHVRHDWMNQLQLIKGNLELNKIDRAKEIMNDIITSAQQESRLTNLKLPRLAELLITFNWRPHRFKIKYEVIDDQINIMKHDEMLTKWFKAFLEKLEEGSASFSDNLLTILIDKQDQQARFFFDYRGTIINKTPIEQFLSEPYHDVQTILVQSHIEDILVFELFISL</sequence>
<accession>A0A6B3VYX6</accession>
<reference evidence="5 8" key="2">
    <citation type="submission" date="2020-07" db="EMBL/GenBank/DDBJ databases">
        <authorList>
            <person name="Feng H."/>
        </authorList>
    </citation>
    <scope>NUCLEOTIDE SEQUENCE [LARGE SCALE GENOMIC DNA]</scope>
    <source>
        <strain evidence="8">s-12</strain>
        <strain evidence="5">S-12</strain>
    </source>
</reference>
<feature type="domain" description="Sporulation initiation phosphotransferase B C-terminal" evidence="4">
    <location>
        <begin position="59"/>
        <end position="171"/>
    </location>
</feature>
<evidence type="ECO:0000313" key="7">
    <source>
        <dbReference type="Proteomes" id="UP000472971"/>
    </source>
</evidence>
<dbReference type="Pfam" id="PF14682">
    <property type="entry name" value="SPOB_ab"/>
    <property type="match status" value="1"/>
</dbReference>
<organism evidence="6 7">
    <name type="scientific">Bacillus aquiflavi</name>
    <dbReference type="NCBI Taxonomy" id="2672567"/>
    <lineage>
        <taxon>Bacteria</taxon>
        <taxon>Bacillati</taxon>
        <taxon>Bacillota</taxon>
        <taxon>Bacilli</taxon>
        <taxon>Bacillales</taxon>
        <taxon>Bacillaceae</taxon>
        <taxon>Bacillus</taxon>
    </lineage>
</organism>
<dbReference type="InterPro" id="IPR016120">
    <property type="entry name" value="Sig_transdc_His_kin_SpoOB"/>
</dbReference>
<dbReference type="SMART" id="SM01317">
    <property type="entry name" value="SPOB_ab"/>
    <property type="match status" value="1"/>
</dbReference>
<keyword evidence="7" id="KW-1185">Reference proteome</keyword>
<dbReference type="Pfam" id="PF14689">
    <property type="entry name" value="SPOB_a"/>
    <property type="match status" value="1"/>
</dbReference>
<evidence type="ECO:0000313" key="5">
    <source>
        <dbReference type="EMBL" id="MBA4537189.1"/>
    </source>
</evidence>
<dbReference type="RefSeq" id="WP_163241839.1">
    <property type="nucleotide sequence ID" value="NZ_CP082780.1"/>
</dbReference>
<evidence type="ECO:0000313" key="6">
    <source>
        <dbReference type="EMBL" id="NEY81447.1"/>
    </source>
</evidence>
<comment type="caution">
    <text evidence="6">The sequence shown here is derived from an EMBL/GenBank/DDBJ whole genome shotgun (WGS) entry which is preliminary data.</text>
</comment>
<dbReference type="EMBL" id="JAAIWN010000015">
    <property type="protein sequence ID" value="NEY81447.1"/>
    <property type="molecule type" value="Genomic_DNA"/>
</dbReference>
<evidence type="ECO:0000259" key="4">
    <source>
        <dbReference type="SMART" id="SM01317"/>
    </source>
</evidence>
<evidence type="ECO:0000256" key="1">
    <source>
        <dbReference type="ARBA" id="ARBA00022553"/>
    </source>
</evidence>
<dbReference type="Gene3D" id="3.30.565.30">
    <property type="entry name" value="Sporulation initiation phosphotransferase B (SpoOB), C-terminal domain"/>
    <property type="match status" value="1"/>
</dbReference>
<evidence type="ECO:0000256" key="3">
    <source>
        <dbReference type="ARBA" id="ARBA00022777"/>
    </source>
</evidence>
<keyword evidence="1" id="KW-0597">Phosphoprotein</keyword>
<evidence type="ECO:0000256" key="2">
    <source>
        <dbReference type="ARBA" id="ARBA00022679"/>
    </source>
</evidence>
<keyword evidence="2" id="KW-0808">Transferase</keyword>